<evidence type="ECO:0000256" key="1">
    <source>
        <dbReference type="PROSITE-ProRule" id="PRU00042"/>
    </source>
</evidence>
<dbReference type="InParanoid" id="A0A0C3FLM3"/>
<evidence type="ECO:0000256" key="2">
    <source>
        <dbReference type="SAM" id="MobiDB-lite"/>
    </source>
</evidence>
<keyword evidence="1" id="KW-0479">Metal-binding</keyword>
<dbReference type="Proteomes" id="UP000054166">
    <property type="component" value="Unassembled WGS sequence"/>
</dbReference>
<evidence type="ECO:0000259" key="3">
    <source>
        <dbReference type="PROSITE" id="PS50157"/>
    </source>
</evidence>
<keyword evidence="1" id="KW-0863">Zinc-finger</keyword>
<dbReference type="HOGENOM" id="CLU_746197_0_0_1"/>
<reference evidence="4 5" key="1">
    <citation type="submission" date="2014-04" db="EMBL/GenBank/DDBJ databases">
        <authorList>
            <consortium name="DOE Joint Genome Institute"/>
            <person name="Kuo A."/>
            <person name="Tarkka M."/>
            <person name="Buscot F."/>
            <person name="Kohler A."/>
            <person name="Nagy L.G."/>
            <person name="Floudas D."/>
            <person name="Copeland A."/>
            <person name="Barry K.W."/>
            <person name="Cichocki N."/>
            <person name="Veneault-Fourrey C."/>
            <person name="LaButti K."/>
            <person name="Lindquist E.A."/>
            <person name="Lipzen A."/>
            <person name="Lundell T."/>
            <person name="Morin E."/>
            <person name="Murat C."/>
            <person name="Sun H."/>
            <person name="Tunlid A."/>
            <person name="Henrissat B."/>
            <person name="Grigoriev I.V."/>
            <person name="Hibbett D.S."/>
            <person name="Martin F."/>
            <person name="Nordberg H.P."/>
            <person name="Cantor M.N."/>
            <person name="Hua S.X."/>
        </authorList>
    </citation>
    <scope>NUCLEOTIDE SEQUENCE [LARGE SCALE GENOMIC DNA]</scope>
    <source>
        <strain evidence="4 5">F 1598</strain>
    </source>
</reference>
<dbReference type="AlphaFoldDB" id="A0A0C3FLM3"/>
<feature type="region of interest" description="Disordered" evidence="2">
    <location>
        <begin position="143"/>
        <end position="192"/>
    </location>
</feature>
<dbReference type="OrthoDB" id="3176823at2759"/>
<keyword evidence="5" id="KW-1185">Reference proteome</keyword>
<dbReference type="Gene3D" id="3.30.160.60">
    <property type="entry name" value="Classic Zinc Finger"/>
    <property type="match status" value="1"/>
</dbReference>
<accession>A0A0C3FLM3</accession>
<name>A0A0C3FLM3_PILCF</name>
<feature type="compositionally biased region" description="Low complexity" evidence="2">
    <location>
        <begin position="227"/>
        <end position="241"/>
    </location>
</feature>
<gene>
    <name evidence="4" type="ORF">PILCRDRAFT_376956</name>
</gene>
<dbReference type="PROSITE" id="PS50157">
    <property type="entry name" value="ZINC_FINGER_C2H2_2"/>
    <property type="match status" value="1"/>
</dbReference>
<feature type="compositionally biased region" description="Low complexity" evidence="2">
    <location>
        <begin position="165"/>
        <end position="175"/>
    </location>
</feature>
<dbReference type="InterPro" id="IPR013087">
    <property type="entry name" value="Znf_C2H2_type"/>
</dbReference>
<organism evidence="4 5">
    <name type="scientific">Piloderma croceum (strain F 1598)</name>
    <dbReference type="NCBI Taxonomy" id="765440"/>
    <lineage>
        <taxon>Eukaryota</taxon>
        <taxon>Fungi</taxon>
        <taxon>Dikarya</taxon>
        <taxon>Basidiomycota</taxon>
        <taxon>Agaricomycotina</taxon>
        <taxon>Agaricomycetes</taxon>
        <taxon>Agaricomycetidae</taxon>
        <taxon>Atheliales</taxon>
        <taxon>Atheliaceae</taxon>
        <taxon>Piloderma</taxon>
    </lineage>
</organism>
<protein>
    <recommendedName>
        <fullName evidence="3">C2H2-type domain-containing protein</fullName>
    </recommendedName>
</protein>
<evidence type="ECO:0000313" key="5">
    <source>
        <dbReference type="Proteomes" id="UP000054166"/>
    </source>
</evidence>
<evidence type="ECO:0000313" key="4">
    <source>
        <dbReference type="EMBL" id="KIM84965.1"/>
    </source>
</evidence>
<reference evidence="5" key="2">
    <citation type="submission" date="2015-01" db="EMBL/GenBank/DDBJ databases">
        <title>Evolutionary Origins and Diversification of the Mycorrhizal Mutualists.</title>
        <authorList>
            <consortium name="DOE Joint Genome Institute"/>
            <consortium name="Mycorrhizal Genomics Consortium"/>
            <person name="Kohler A."/>
            <person name="Kuo A."/>
            <person name="Nagy L.G."/>
            <person name="Floudas D."/>
            <person name="Copeland A."/>
            <person name="Barry K.W."/>
            <person name="Cichocki N."/>
            <person name="Veneault-Fourrey C."/>
            <person name="LaButti K."/>
            <person name="Lindquist E.A."/>
            <person name="Lipzen A."/>
            <person name="Lundell T."/>
            <person name="Morin E."/>
            <person name="Murat C."/>
            <person name="Riley R."/>
            <person name="Ohm R."/>
            <person name="Sun H."/>
            <person name="Tunlid A."/>
            <person name="Henrissat B."/>
            <person name="Grigoriev I.V."/>
            <person name="Hibbett D.S."/>
            <person name="Martin F."/>
        </authorList>
    </citation>
    <scope>NUCLEOTIDE SEQUENCE [LARGE SCALE GENOMIC DNA]</scope>
    <source>
        <strain evidence="5">F 1598</strain>
    </source>
</reference>
<dbReference type="SMART" id="SM00355">
    <property type="entry name" value="ZnF_C2H2"/>
    <property type="match status" value="2"/>
</dbReference>
<feature type="compositionally biased region" description="Polar residues" evidence="2">
    <location>
        <begin position="176"/>
        <end position="192"/>
    </location>
</feature>
<feature type="domain" description="C2H2-type" evidence="3">
    <location>
        <begin position="329"/>
        <end position="360"/>
    </location>
</feature>
<proteinExistence type="predicted"/>
<feature type="region of interest" description="Disordered" evidence="2">
    <location>
        <begin position="204"/>
        <end position="259"/>
    </location>
</feature>
<keyword evidence="1" id="KW-0862">Zinc</keyword>
<sequence length="371" mass="40695">MVFTMFNGEILNNSTFFSSGQELYSTLAAAHDLHHATDTKALSYADGPATHRDAGLNYPSKFSYHAFWNPIDVIWGPSGHAYTLPFQANLEQRWGAVGVDPRKVNDIGHSFQRETAKENAAADTSVHFPEGQSLALGVMDAETEPAGTPFPAVLPTANDHPHTASSKSGSSGSSSYEEPNNDHGTNSQSTHTRAIAPLPQRSSGMLSASAHMSKQIHNTPSLNRTQRSMSRGSRLSSPESSFYSDDDYIESSSGATKRRTGAGFKKFRTVGRTTAILKDTAPAPTARAAPFPGTRRRYPCPHEGCPQVCDRPHDLDRHLESKAHKAPSYKCLACSRLFTRQDPLKRHMDGRCQVMKAERQARSKAKRQRTK</sequence>
<dbReference type="EMBL" id="KN832986">
    <property type="protein sequence ID" value="KIM84965.1"/>
    <property type="molecule type" value="Genomic_DNA"/>
</dbReference>
<feature type="compositionally biased region" description="Polar residues" evidence="2">
    <location>
        <begin position="204"/>
        <end position="226"/>
    </location>
</feature>
<dbReference type="GO" id="GO:0008270">
    <property type="term" value="F:zinc ion binding"/>
    <property type="evidence" value="ECO:0007669"/>
    <property type="project" value="UniProtKB-KW"/>
</dbReference>